<proteinExistence type="predicted"/>
<evidence type="ECO:0000313" key="2">
    <source>
        <dbReference type="Proteomes" id="UP001239111"/>
    </source>
</evidence>
<gene>
    <name evidence="1" type="ORF">QAD02_012016</name>
</gene>
<dbReference type="EMBL" id="CM056742">
    <property type="protein sequence ID" value="KAJ8676230.1"/>
    <property type="molecule type" value="Genomic_DNA"/>
</dbReference>
<sequence length="427" mass="48955">MFPTEVWEKILVHVDAASLVRLRTVSTTWNAIIAKHLRESCAWYKLCKSTIPEKYWLILLENSLHSTKLHRQASIHDEEGKFDNDIWITLYRAWIKWQNVEHFKKCTVHEFHPIPKHRPTERITCCTVLGELAAIGTSEGHLQVFNLRTNHLVFRCDQCEQVCDVKLCIQGKNNRKIILIATLLYNKSVVWNITDQKQLLKRSGDTICSGHGYYCSSLQHDKILVQNAVTGSCAPVRLFVKNFINAKNVKYSSMVITSDHHLCVLSNNGYYCIMDLEEALHSAHSTLYMPDVKYIGTPKLGHVRQYCLFNPFVAFCTTENGYLGVSVHCSKWRMYNVFPFFFSAVTAIFFHVRVLVLGLDCGDVHIFFVENEMELKNLDLKSEKSRKIHVASEPIVAVNITEVSGEQKLLVATKSFLSHIELDYGPS</sequence>
<comment type="caution">
    <text evidence="1">The sequence shown here is derived from an EMBL/GenBank/DDBJ whole genome shotgun (WGS) entry which is preliminary data.</text>
</comment>
<organism evidence="1 2">
    <name type="scientific">Eretmocerus hayati</name>
    <dbReference type="NCBI Taxonomy" id="131215"/>
    <lineage>
        <taxon>Eukaryota</taxon>
        <taxon>Metazoa</taxon>
        <taxon>Ecdysozoa</taxon>
        <taxon>Arthropoda</taxon>
        <taxon>Hexapoda</taxon>
        <taxon>Insecta</taxon>
        <taxon>Pterygota</taxon>
        <taxon>Neoptera</taxon>
        <taxon>Endopterygota</taxon>
        <taxon>Hymenoptera</taxon>
        <taxon>Apocrita</taxon>
        <taxon>Proctotrupomorpha</taxon>
        <taxon>Chalcidoidea</taxon>
        <taxon>Aphelinidae</taxon>
        <taxon>Aphelininae</taxon>
        <taxon>Eretmocerus</taxon>
    </lineage>
</organism>
<dbReference type="Proteomes" id="UP001239111">
    <property type="component" value="Chromosome 2"/>
</dbReference>
<protein>
    <submittedName>
        <fullName evidence="1">Uncharacterized protein</fullName>
    </submittedName>
</protein>
<reference evidence="1" key="1">
    <citation type="submission" date="2023-04" db="EMBL/GenBank/DDBJ databases">
        <title>A chromosome-level genome assembly of the parasitoid wasp Eretmocerus hayati.</title>
        <authorList>
            <person name="Zhong Y."/>
            <person name="Liu S."/>
            <person name="Liu Y."/>
        </authorList>
    </citation>
    <scope>NUCLEOTIDE SEQUENCE</scope>
    <source>
        <strain evidence="1">ZJU_SS_LIU_2023</strain>
    </source>
</reference>
<name>A0ACC2P375_9HYME</name>
<evidence type="ECO:0000313" key="1">
    <source>
        <dbReference type="EMBL" id="KAJ8676230.1"/>
    </source>
</evidence>
<accession>A0ACC2P375</accession>
<keyword evidence="2" id="KW-1185">Reference proteome</keyword>